<proteinExistence type="predicted"/>
<organism evidence="2 3">
    <name type="scientific">Ensete ventricosum</name>
    <name type="common">Abyssinian banana</name>
    <name type="synonym">Musa ensete</name>
    <dbReference type="NCBI Taxonomy" id="4639"/>
    <lineage>
        <taxon>Eukaryota</taxon>
        <taxon>Viridiplantae</taxon>
        <taxon>Streptophyta</taxon>
        <taxon>Embryophyta</taxon>
        <taxon>Tracheophyta</taxon>
        <taxon>Spermatophyta</taxon>
        <taxon>Magnoliopsida</taxon>
        <taxon>Liliopsida</taxon>
        <taxon>Zingiberales</taxon>
        <taxon>Musaceae</taxon>
        <taxon>Ensete</taxon>
    </lineage>
</organism>
<gene>
    <name evidence="2" type="ORF">B296_00007675</name>
</gene>
<keyword evidence="1" id="KW-0812">Transmembrane</keyword>
<reference evidence="2 3" key="1">
    <citation type="journal article" date="2014" name="Agronomy (Basel)">
        <title>A Draft Genome Sequence for Ensete ventricosum, the Drought-Tolerant Tree Against Hunger.</title>
        <authorList>
            <person name="Harrison J."/>
            <person name="Moore K.A."/>
            <person name="Paszkiewicz K."/>
            <person name="Jones T."/>
            <person name="Grant M."/>
            <person name="Ambacheew D."/>
            <person name="Muzemil S."/>
            <person name="Studholme D.J."/>
        </authorList>
    </citation>
    <scope>NUCLEOTIDE SEQUENCE [LARGE SCALE GENOMIC DNA]</scope>
</reference>
<evidence type="ECO:0000256" key="1">
    <source>
        <dbReference type="SAM" id="Phobius"/>
    </source>
</evidence>
<evidence type="ECO:0000313" key="2">
    <source>
        <dbReference type="EMBL" id="RRT82635.1"/>
    </source>
</evidence>
<feature type="transmembrane region" description="Helical" evidence="1">
    <location>
        <begin position="93"/>
        <end position="121"/>
    </location>
</feature>
<dbReference type="AlphaFoldDB" id="A0A427B2D6"/>
<keyword evidence="1" id="KW-0472">Membrane</keyword>
<dbReference type="EMBL" id="AMZH03000654">
    <property type="protein sequence ID" value="RRT82635.1"/>
    <property type="molecule type" value="Genomic_DNA"/>
</dbReference>
<name>A0A427B2D6_ENSVE</name>
<evidence type="ECO:0000313" key="3">
    <source>
        <dbReference type="Proteomes" id="UP000287651"/>
    </source>
</evidence>
<keyword evidence="1" id="KW-1133">Transmembrane helix</keyword>
<accession>A0A427B2D6</accession>
<protein>
    <submittedName>
        <fullName evidence="2">Uncharacterized protein</fullName>
    </submittedName>
</protein>
<comment type="caution">
    <text evidence="2">The sequence shown here is derived from an EMBL/GenBank/DDBJ whole genome shotgun (WGS) entry which is preliminary data.</text>
</comment>
<sequence length="281" mass="30249">MAKHGTNSTIYITDCLISCSLNPPAASPLHRLPLPPSRIAAPLPLPSLLPPSSSLAAALAAAARCCPHPRSVKTRSSTAATQSRRHPSRCPRLLPSAAAVLLSQLSLPIAPAAALIFFLFFPLPQLHLFFPLPQPRLCSSRALLNLFPSPLPPLPQLPLPCRRHLLLLLPSLLHQIASSTTCSHTASRSLLRRCRFCRCSHPQLQLPCPLPHPLPQPQPHTATAHRTTVAALCFLCQPRRCWLPTPAATQSPTAAVPPYCHLAAAATTLSFNLPLPSTLHI</sequence>
<dbReference type="Proteomes" id="UP000287651">
    <property type="component" value="Unassembled WGS sequence"/>
</dbReference>